<dbReference type="EMBL" id="JQCR01000003">
    <property type="protein sequence ID" value="KGE16618.1"/>
    <property type="molecule type" value="Genomic_DNA"/>
</dbReference>
<gene>
    <name evidence="1" type="ORF">PWYN_18060</name>
</gene>
<reference evidence="1 2" key="2">
    <citation type="submission" date="2014-10" db="EMBL/GenBank/DDBJ databases">
        <title>Comparative genomics of the Paenibacillus odorifer group.</title>
        <authorList>
            <person name="Tsai Y.-C."/>
            <person name="Martin N."/>
            <person name="Korlach J."/>
            <person name="Wiedmann M."/>
        </authorList>
    </citation>
    <scope>NUCLEOTIDE SEQUENCE [LARGE SCALE GENOMIC DNA]</scope>
    <source>
        <strain evidence="1 2">DSM 18334</strain>
    </source>
</reference>
<dbReference type="STRING" id="268407.PWYN_18060"/>
<dbReference type="eggNOG" id="ENOG5033H2X">
    <property type="taxonomic scope" value="Bacteria"/>
</dbReference>
<keyword evidence="2" id="KW-1185">Reference proteome</keyword>
<dbReference type="AlphaFoldDB" id="A0A098M3M0"/>
<protein>
    <submittedName>
        <fullName evidence="1">Uncharacterized protein</fullName>
    </submittedName>
</protein>
<name>A0A098M3M0_9BACL</name>
<dbReference type="RefSeq" id="WP_036654665.1">
    <property type="nucleotide sequence ID" value="NZ_JQCR01000003.1"/>
</dbReference>
<proteinExistence type="predicted"/>
<accession>A0A098M3M0</accession>
<evidence type="ECO:0000313" key="1">
    <source>
        <dbReference type="EMBL" id="KGE16618.1"/>
    </source>
</evidence>
<comment type="caution">
    <text evidence="1">The sequence shown here is derived from an EMBL/GenBank/DDBJ whole genome shotgun (WGS) entry which is preliminary data.</text>
</comment>
<sequence length="132" mass="15496">MNYNQFINEITESDADDWLYDDDSGRYVFKNNLAITIVNDRDFSSEFFEDWVNNYSDPTAYAKRFLLQYHNSTIEAFYAAAVDGYRMYIPYPRRPEMSITRTQFEIGRIINALNVGNHLQDYLSMAGISILK</sequence>
<dbReference type="Proteomes" id="UP000029734">
    <property type="component" value="Unassembled WGS sequence"/>
</dbReference>
<organism evidence="1 2">
    <name type="scientific">Paenibacillus wynnii</name>
    <dbReference type="NCBI Taxonomy" id="268407"/>
    <lineage>
        <taxon>Bacteria</taxon>
        <taxon>Bacillati</taxon>
        <taxon>Bacillota</taxon>
        <taxon>Bacilli</taxon>
        <taxon>Bacillales</taxon>
        <taxon>Paenibacillaceae</taxon>
        <taxon>Paenibacillus</taxon>
    </lineage>
</organism>
<evidence type="ECO:0000313" key="2">
    <source>
        <dbReference type="Proteomes" id="UP000029734"/>
    </source>
</evidence>
<dbReference type="OrthoDB" id="2614062at2"/>
<reference evidence="1 2" key="1">
    <citation type="submission" date="2014-08" db="EMBL/GenBank/DDBJ databases">
        <authorList>
            <person name="den Bakker H.C."/>
        </authorList>
    </citation>
    <scope>NUCLEOTIDE SEQUENCE [LARGE SCALE GENOMIC DNA]</scope>
    <source>
        <strain evidence="1 2">DSM 18334</strain>
    </source>
</reference>